<feature type="domain" description="Integrase catalytic" evidence="1">
    <location>
        <begin position="1"/>
        <end position="95"/>
    </location>
</feature>
<evidence type="ECO:0000313" key="2">
    <source>
        <dbReference type="EMBL" id="GAA5199691.1"/>
    </source>
</evidence>
<dbReference type="InterPro" id="IPR001584">
    <property type="entry name" value="Integrase_cat-core"/>
</dbReference>
<dbReference type="InterPro" id="IPR012337">
    <property type="entry name" value="RNaseH-like_sf"/>
</dbReference>
<dbReference type="RefSeq" id="WP_425571029.1">
    <property type="nucleotide sequence ID" value="NZ_BAABJQ010000038.1"/>
</dbReference>
<dbReference type="SUPFAM" id="SSF53098">
    <property type="entry name" value="Ribonuclease H-like"/>
    <property type="match status" value="1"/>
</dbReference>
<dbReference type="Proteomes" id="UP001501570">
    <property type="component" value="Unassembled WGS sequence"/>
</dbReference>
<organism evidence="2 3">
    <name type="scientific">Rugosimonospora acidiphila</name>
    <dbReference type="NCBI Taxonomy" id="556531"/>
    <lineage>
        <taxon>Bacteria</taxon>
        <taxon>Bacillati</taxon>
        <taxon>Actinomycetota</taxon>
        <taxon>Actinomycetes</taxon>
        <taxon>Micromonosporales</taxon>
        <taxon>Micromonosporaceae</taxon>
        <taxon>Rugosimonospora</taxon>
    </lineage>
</organism>
<comment type="caution">
    <text evidence="2">The sequence shown here is derived from an EMBL/GenBank/DDBJ whole genome shotgun (WGS) entry which is preliminary data.</text>
</comment>
<dbReference type="PROSITE" id="PS50994">
    <property type="entry name" value="INTEGRASE"/>
    <property type="match status" value="1"/>
</dbReference>
<dbReference type="Pfam" id="PF13683">
    <property type="entry name" value="rve_3"/>
    <property type="match status" value="1"/>
</dbReference>
<evidence type="ECO:0000313" key="3">
    <source>
        <dbReference type="Proteomes" id="UP001501570"/>
    </source>
</evidence>
<protein>
    <recommendedName>
        <fullName evidence="1">Integrase catalytic domain-containing protein</fullName>
    </recommendedName>
</protein>
<dbReference type="Gene3D" id="3.30.420.10">
    <property type="entry name" value="Ribonuclease H-like superfamily/Ribonuclease H"/>
    <property type="match status" value="1"/>
</dbReference>
<dbReference type="PANTHER" id="PTHR47515">
    <property type="entry name" value="LOW CALCIUM RESPONSE LOCUS PROTEIN T"/>
    <property type="match status" value="1"/>
</dbReference>
<dbReference type="InterPro" id="IPR036397">
    <property type="entry name" value="RNaseH_sf"/>
</dbReference>
<gene>
    <name evidence="2" type="ORF">GCM10023322_75930</name>
</gene>
<reference evidence="3" key="1">
    <citation type="journal article" date="2019" name="Int. J. Syst. Evol. Microbiol.">
        <title>The Global Catalogue of Microorganisms (GCM) 10K type strain sequencing project: providing services to taxonomists for standard genome sequencing and annotation.</title>
        <authorList>
            <consortium name="The Broad Institute Genomics Platform"/>
            <consortium name="The Broad Institute Genome Sequencing Center for Infectious Disease"/>
            <person name="Wu L."/>
            <person name="Ma J."/>
        </authorList>
    </citation>
    <scope>NUCLEOTIDE SEQUENCE [LARGE SCALE GENOMIC DNA]</scope>
    <source>
        <strain evidence="3">JCM 18304</strain>
    </source>
</reference>
<dbReference type="PANTHER" id="PTHR47515:SF1">
    <property type="entry name" value="BLR2054 PROTEIN"/>
    <property type="match status" value="1"/>
</dbReference>
<accession>A0ABP9SR32</accession>
<proteinExistence type="predicted"/>
<evidence type="ECO:0000259" key="1">
    <source>
        <dbReference type="PROSITE" id="PS50994"/>
    </source>
</evidence>
<keyword evidence="3" id="KW-1185">Reference proteome</keyword>
<name>A0ABP9SR32_9ACTN</name>
<dbReference type="EMBL" id="BAABJQ010000038">
    <property type="protein sequence ID" value="GAA5199691.1"/>
    <property type="molecule type" value="Genomic_DNA"/>
</dbReference>
<sequence length="95" mass="10423">MDNGPALTAHALTDWCRFTGADPAYIDPGSPWQNGTCESFNGRFRDEFLTCEQFDTLPEVRCDARPGPVRAGTATPADREVRTQVEGCGYLEPAK</sequence>